<name>A0A430KV08_9GAMM</name>
<comment type="caution">
    <text evidence="1">The sequence shown here is derived from an EMBL/GenBank/DDBJ whole genome shotgun (WGS) entry which is preliminary data.</text>
</comment>
<dbReference type="OrthoDB" id="6194968at2"/>
<reference evidence="1 2" key="1">
    <citation type="submission" date="2018-11" db="EMBL/GenBank/DDBJ databases">
        <title>The draft genome sequence of Amphritea opalescens ANRC-JH13T.</title>
        <authorList>
            <person name="Fang Z."/>
            <person name="Zhang Y."/>
            <person name="Han X."/>
        </authorList>
    </citation>
    <scope>NUCLEOTIDE SEQUENCE [LARGE SCALE GENOMIC DNA]</scope>
    <source>
        <strain evidence="1 2">ANRC-JH13</strain>
    </source>
</reference>
<organism evidence="1 2">
    <name type="scientific">Amphritea opalescens</name>
    <dbReference type="NCBI Taxonomy" id="2490544"/>
    <lineage>
        <taxon>Bacteria</taxon>
        <taxon>Pseudomonadati</taxon>
        <taxon>Pseudomonadota</taxon>
        <taxon>Gammaproteobacteria</taxon>
        <taxon>Oceanospirillales</taxon>
        <taxon>Oceanospirillaceae</taxon>
        <taxon>Amphritea</taxon>
    </lineage>
</organism>
<accession>A0A430KV08</accession>
<evidence type="ECO:0000313" key="2">
    <source>
        <dbReference type="Proteomes" id="UP000283087"/>
    </source>
</evidence>
<dbReference type="Proteomes" id="UP000283087">
    <property type="component" value="Unassembled WGS sequence"/>
</dbReference>
<dbReference type="RefSeq" id="WP_126157304.1">
    <property type="nucleotide sequence ID" value="NZ_RQXW01000002.1"/>
</dbReference>
<proteinExistence type="predicted"/>
<gene>
    <name evidence="1" type="ORF">EH243_03810</name>
</gene>
<dbReference type="EMBL" id="RQXW01000002">
    <property type="protein sequence ID" value="RTE67337.1"/>
    <property type="molecule type" value="Genomic_DNA"/>
</dbReference>
<protein>
    <submittedName>
        <fullName evidence="1">Uncharacterized protein</fullName>
    </submittedName>
</protein>
<sequence>MTDDSTQGMFNEEVVKKTLGSVYILTSVRQLIRMLDIGLVVPELVACIDDVIATFGTDQLPSLNTIKGYPRVPVLLELKHGTTKLQSVYPASTIKTIHFASQDELEDYQARGFENVPNSLFSFEVTPALFEKGPHANVIASLPKINRSALRENYREYDVLAGLLWDSIVQATAASELVSLLRSLVTHSDVPAALNAWIQYRVDTGNLPNEDNGLLSTYLHLLGGRDIDEGWASGEVLEELASQVIAPIADSENFKKWYQYSKAVINNQKKLSALTDDGDVLLRAILLHLLNPDVESVKRMTMRDPAPGSKVLAMARALAATRLGFAPLDAAGKEERPGAFWLVSDLIAGYINNNKLELNELHIDDESGVGSLVLWHDQTVGIYVSQPQQPTNADSEKVQEIEETYLSLIELQQMAEGLDIIESTSIDEGLLALVLTKTAAKPLPKQATFVINMQSAQGGILTTRLLDLSMKSHKAKLTGKRTLAALVYQTDQGADFRFETQEDEHFSAQLTLPQEINQQSLQTALQRLFYCHAWMKIK</sequence>
<dbReference type="AlphaFoldDB" id="A0A430KV08"/>
<evidence type="ECO:0000313" key="1">
    <source>
        <dbReference type="EMBL" id="RTE67337.1"/>
    </source>
</evidence>
<keyword evidence="2" id="KW-1185">Reference proteome</keyword>